<evidence type="ECO:0000313" key="7">
    <source>
        <dbReference type="EMBL" id="GAK59727.1"/>
    </source>
</evidence>
<feature type="transmembrane region" description="Helical" evidence="6">
    <location>
        <begin position="16"/>
        <end position="37"/>
    </location>
</feature>
<dbReference type="GO" id="GO:0022857">
    <property type="term" value="F:transmembrane transporter activity"/>
    <property type="evidence" value="ECO:0007669"/>
    <property type="project" value="InterPro"/>
</dbReference>
<feature type="transmembrane region" description="Helical" evidence="6">
    <location>
        <begin position="212"/>
        <end position="230"/>
    </location>
</feature>
<feature type="transmembrane region" description="Helical" evidence="6">
    <location>
        <begin position="266"/>
        <end position="285"/>
    </location>
</feature>
<feature type="transmembrane region" description="Helical" evidence="6">
    <location>
        <begin position="49"/>
        <end position="72"/>
    </location>
</feature>
<dbReference type="PANTHER" id="PTHR32196:SF72">
    <property type="entry name" value="RIBOSE IMPORT PERMEASE PROTEIN RBSC"/>
    <property type="match status" value="1"/>
</dbReference>
<dbReference type="GO" id="GO:0005886">
    <property type="term" value="C:plasma membrane"/>
    <property type="evidence" value="ECO:0007669"/>
    <property type="project" value="UniProtKB-SubCell"/>
</dbReference>
<keyword evidence="8" id="KW-1185">Reference proteome</keyword>
<evidence type="ECO:0000256" key="5">
    <source>
        <dbReference type="ARBA" id="ARBA00023136"/>
    </source>
</evidence>
<feature type="transmembrane region" description="Helical" evidence="6">
    <location>
        <begin position="291"/>
        <end position="311"/>
    </location>
</feature>
<keyword evidence="3 6" id="KW-0812">Transmembrane</keyword>
<keyword evidence="4 6" id="KW-1133">Transmembrane helix</keyword>
<comment type="subcellular location">
    <subcellularLocation>
        <location evidence="1">Cell membrane</location>
        <topology evidence="1">Multi-pass membrane protein</topology>
    </subcellularLocation>
</comment>
<feature type="transmembrane region" description="Helical" evidence="6">
    <location>
        <begin position="93"/>
        <end position="114"/>
    </location>
</feature>
<keyword evidence="5 6" id="KW-0472">Membrane</keyword>
<reference evidence="7 8" key="1">
    <citation type="journal article" date="2015" name="PeerJ">
        <title>First genomic representation of candidate bacterial phylum KSB3 points to enhanced environmental sensing as a trigger of wastewater bulking.</title>
        <authorList>
            <person name="Sekiguchi Y."/>
            <person name="Ohashi A."/>
            <person name="Parks D.H."/>
            <person name="Yamauchi T."/>
            <person name="Tyson G.W."/>
            <person name="Hugenholtz P."/>
        </authorList>
    </citation>
    <scope>NUCLEOTIDE SEQUENCE [LARGE SCALE GENOMIC DNA]</scope>
</reference>
<sequence>MNVKTKRSQVVKSQSFFLILVIIVISIGASLLNPNFLTRSNLFAILQQVSVLGIVTMSMVLMLISGLIDLSVGGMIGFSTVTITKLTMSGMRLEFALVIGVLLCLGCGFLNGLIVSKTKVVPLIATLGMSYVYSGLALVISGGLFLTLTTDFDFLGRGKILGIPVLVIIFLLVTIGMHVLLRLTPYGRRVVAMGGNEEVAFLAGINVVRYKIYNYVISGALVALASLVLLSRLGSVLATVGDGYELRALAATVIGGVTFEGGRGTVFGAFLGVILLGLVANAMNILNVSSYYQTVVLGAIIVLAVVISNIGKMRS</sequence>
<dbReference type="HOGENOM" id="CLU_028880_0_2_0"/>
<evidence type="ECO:0000256" key="2">
    <source>
        <dbReference type="ARBA" id="ARBA00022475"/>
    </source>
</evidence>
<keyword evidence="2" id="KW-1003">Cell membrane</keyword>
<dbReference type="Pfam" id="PF02653">
    <property type="entry name" value="BPD_transp_2"/>
    <property type="match status" value="1"/>
</dbReference>
<feature type="transmembrane region" description="Helical" evidence="6">
    <location>
        <begin position="120"/>
        <end position="148"/>
    </location>
</feature>
<protein>
    <submittedName>
        <fullName evidence="7">Ribose ABC transporter, permease protein</fullName>
    </submittedName>
</protein>
<dbReference type="PANTHER" id="PTHR32196">
    <property type="entry name" value="ABC TRANSPORTER PERMEASE PROTEIN YPHD-RELATED-RELATED"/>
    <property type="match status" value="1"/>
</dbReference>
<dbReference type="STRING" id="1499967.U27_06712"/>
<dbReference type="EMBL" id="DF820470">
    <property type="protein sequence ID" value="GAK59727.1"/>
    <property type="molecule type" value="Genomic_DNA"/>
</dbReference>
<evidence type="ECO:0000256" key="6">
    <source>
        <dbReference type="SAM" id="Phobius"/>
    </source>
</evidence>
<organism evidence="7 8">
    <name type="scientific">Vecturithrix granuli</name>
    <dbReference type="NCBI Taxonomy" id="1499967"/>
    <lineage>
        <taxon>Bacteria</taxon>
        <taxon>Candidatus Moduliflexota</taxon>
        <taxon>Candidatus Vecturitrichia</taxon>
        <taxon>Candidatus Vecturitrichales</taxon>
        <taxon>Candidatus Vecturitrichaceae</taxon>
        <taxon>Candidatus Vecturithrix</taxon>
    </lineage>
</organism>
<dbReference type="Proteomes" id="UP000030661">
    <property type="component" value="Unassembled WGS sequence"/>
</dbReference>
<dbReference type="AlphaFoldDB" id="A0A081C572"/>
<evidence type="ECO:0000256" key="3">
    <source>
        <dbReference type="ARBA" id="ARBA00022692"/>
    </source>
</evidence>
<evidence type="ECO:0000256" key="1">
    <source>
        <dbReference type="ARBA" id="ARBA00004651"/>
    </source>
</evidence>
<name>A0A081C572_VECG1</name>
<feature type="transmembrane region" description="Helical" evidence="6">
    <location>
        <begin position="160"/>
        <end position="181"/>
    </location>
</feature>
<dbReference type="eggNOG" id="COG1172">
    <property type="taxonomic scope" value="Bacteria"/>
</dbReference>
<dbReference type="InterPro" id="IPR001851">
    <property type="entry name" value="ABC_transp_permease"/>
</dbReference>
<proteinExistence type="predicted"/>
<evidence type="ECO:0000256" key="4">
    <source>
        <dbReference type="ARBA" id="ARBA00022989"/>
    </source>
</evidence>
<dbReference type="CDD" id="cd06579">
    <property type="entry name" value="TM_PBP1_transp_AraH_like"/>
    <property type="match status" value="1"/>
</dbReference>
<accession>A0A081C572</accession>
<evidence type="ECO:0000313" key="8">
    <source>
        <dbReference type="Proteomes" id="UP000030661"/>
    </source>
</evidence>
<gene>
    <name evidence="7" type="ORF">U27_06712</name>
</gene>